<dbReference type="GeneID" id="98673932"/>
<dbReference type="EMBL" id="AP019736">
    <property type="protein sequence ID" value="BBL07309.1"/>
    <property type="molecule type" value="Genomic_DNA"/>
</dbReference>
<evidence type="ECO:0000256" key="1">
    <source>
        <dbReference type="SAM" id="Phobius"/>
    </source>
</evidence>
<feature type="transmembrane region" description="Helical" evidence="1">
    <location>
        <begin position="77"/>
        <end position="93"/>
    </location>
</feature>
<dbReference type="KEGG" id="ada:A5CPEGH6_19470"/>
<feature type="transmembrane region" description="Helical" evidence="1">
    <location>
        <begin position="44"/>
        <end position="65"/>
    </location>
</feature>
<dbReference type="RefSeq" id="WP_141429488.1">
    <property type="nucleotide sequence ID" value="NZ_AP019736.1"/>
</dbReference>
<organism evidence="2 3">
    <name type="scientific">Alistipes dispar</name>
    <dbReference type="NCBI Taxonomy" id="2585119"/>
    <lineage>
        <taxon>Bacteria</taxon>
        <taxon>Pseudomonadati</taxon>
        <taxon>Bacteroidota</taxon>
        <taxon>Bacteroidia</taxon>
        <taxon>Bacteroidales</taxon>
        <taxon>Rikenellaceae</taxon>
        <taxon>Alistipes</taxon>
    </lineage>
</organism>
<accession>A0A4Y1X4A1</accession>
<keyword evidence="1" id="KW-0472">Membrane</keyword>
<feature type="transmembrane region" description="Helical" evidence="1">
    <location>
        <begin position="114"/>
        <end position="147"/>
    </location>
</feature>
<proteinExistence type="predicted"/>
<sequence>MAYVYLIVALSWLLGLLCLAVLLAPPVLWFLHRRDANFARPVRWVARIDLAFILSWFVSFFFFNLRDVRPDGVGYDLLYIVFGLLTLIAVWKMKAGEGFRGLFRNPGTGKFPFAVYLLTAAGVTVVTVVSLVSYVIVAACIILLFWLLFIKLDVLSMAFGGSGGGGGLSLGGFGGGSGGGADTDGSWPLMQGDETCDAKVEDPSCGICNLNKVSETAFEDQYGRRWEKTQNGKVRLF</sequence>
<keyword evidence="1" id="KW-0812">Transmembrane</keyword>
<dbReference type="Proteomes" id="UP000319374">
    <property type="component" value="Chromosome"/>
</dbReference>
<reference evidence="3" key="1">
    <citation type="submission" date="2019-06" db="EMBL/GenBank/DDBJ databases">
        <title>Alistipes onderdonkii subsp. vulgaris subsp. nov., Alistipes dispar sp. nov. and Alistipes communis sp. nov., isolated from human faeces, and creation of Alistipes onderdonkii subsp. onderdonkii subsp. nov.</title>
        <authorList>
            <person name="Sakamoto M."/>
            <person name="Ikeyama N."/>
            <person name="Ogata Y."/>
            <person name="Suda W."/>
            <person name="Iino T."/>
            <person name="Hattori M."/>
            <person name="Ohkuma M."/>
        </authorList>
    </citation>
    <scope>NUCLEOTIDE SEQUENCE [LARGE SCALE GENOMIC DNA]</scope>
    <source>
        <strain evidence="3">5CPEGH6</strain>
    </source>
</reference>
<keyword evidence="3" id="KW-1185">Reference proteome</keyword>
<keyword evidence="1" id="KW-1133">Transmembrane helix</keyword>
<feature type="transmembrane region" description="Helical" evidence="1">
    <location>
        <begin position="6"/>
        <end position="32"/>
    </location>
</feature>
<protein>
    <submittedName>
        <fullName evidence="2">Uncharacterized protein</fullName>
    </submittedName>
</protein>
<evidence type="ECO:0000313" key="2">
    <source>
        <dbReference type="EMBL" id="BBL07309.1"/>
    </source>
</evidence>
<gene>
    <name evidence="2" type="ORF">A5CPEGH6_19470</name>
</gene>
<evidence type="ECO:0000313" key="3">
    <source>
        <dbReference type="Proteomes" id="UP000319374"/>
    </source>
</evidence>
<name>A0A4Y1X4A1_9BACT</name>
<dbReference type="AlphaFoldDB" id="A0A4Y1X4A1"/>